<protein>
    <recommendedName>
        <fullName evidence="3">Transposase</fullName>
    </recommendedName>
</protein>
<proteinExistence type="predicted"/>
<evidence type="ECO:0008006" key="3">
    <source>
        <dbReference type="Google" id="ProtNLM"/>
    </source>
</evidence>
<organism evidence="1 2">
    <name type="scientific">Nonomuraea rosea</name>
    <dbReference type="NCBI Taxonomy" id="638574"/>
    <lineage>
        <taxon>Bacteria</taxon>
        <taxon>Bacillati</taxon>
        <taxon>Actinomycetota</taxon>
        <taxon>Actinomycetes</taxon>
        <taxon>Streptosporangiales</taxon>
        <taxon>Streptosporangiaceae</taxon>
        <taxon>Nonomuraea</taxon>
    </lineage>
</organism>
<comment type="caution">
    <text evidence="1">The sequence shown here is derived from an EMBL/GenBank/DDBJ whole genome shotgun (WGS) entry which is preliminary data.</text>
</comment>
<reference evidence="2" key="1">
    <citation type="journal article" date="2019" name="Int. J. Syst. Evol. Microbiol.">
        <title>The Global Catalogue of Microorganisms (GCM) 10K type strain sequencing project: providing services to taxonomists for standard genome sequencing and annotation.</title>
        <authorList>
            <consortium name="The Broad Institute Genomics Platform"/>
            <consortium name="The Broad Institute Genome Sequencing Center for Infectious Disease"/>
            <person name="Wu L."/>
            <person name="Ma J."/>
        </authorList>
    </citation>
    <scope>NUCLEOTIDE SEQUENCE [LARGE SCALE GENOMIC DNA]</scope>
    <source>
        <strain evidence="2">JCM 17326</strain>
    </source>
</reference>
<evidence type="ECO:0000313" key="2">
    <source>
        <dbReference type="Proteomes" id="UP001500630"/>
    </source>
</evidence>
<keyword evidence="2" id="KW-1185">Reference proteome</keyword>
<gene>
    <name evidence="1" type="ORF">GCM10022419_007720</name>
</gene>
<evidence type="ECO:0000313" key="1">
    <source>
        <dbReference type="EMBL" id="GAA3531088.1"/>
    </source>
</evidence>
<name>A0ABP6V9Y4_9ACTN</name>
<accession>A0ABP6V9Y4</accession>
<sequence>MTEFLLWVAGQRRNGSVHGEDKADRWAQAYKEWRRNRRASVRTGEIVDYLSRALPAWVPVSTGVFAGLGRVVAVLEHITLVGPALAGGRLAMHESTPLDGLCEGLPD</sequence>
<dbReference type="Proteomes" id="UP001500630">
    <property type="component" value="Unassembled WGS sequence"/>
</dbReference>
<dbReference type="RefSeq" id="WP_345558645.1">
    <property type="nucleotide sequence ID" value="NZ_BAABDQ010000001.1"/>
</dbReference>
<dbReference type="EMBL" id="BAABDQ010000001">
    <property type="protein sequence ID" value="GAA3531088.1"/>
    <property type="molecule type" value="Genomic_DNA"/>
</dbReference>